<gene>
    <name evidence="2" type="ORF">AFUB_076680</name>
</gene>
<reference evidence="2 3" key="1">
    <citation type="journal article" date="2008" name="PLoS Genet.">
        <title>Genomic islands in the pathogenic filamentous fungus Aspergillus fumigatus.</title>
        <authorList>
            <person name="Fedorova N.D."/>
            <person name="Khaldi N."/>
            <person name="Joardar V.S."/>
            <person name="Maiti R."/>
            <person name="Amedeo P."/>
            <person name="Anderson M.J."/>
            <person name="Crabtree J."/>
            <person name="Silva J.C."/>
            <person name="Badger J.H."/>
            <person name="Albarraq A."/>
            <person name="Angiuoli S."/>
            <person name="Bussey H."/>
            <person name="Bowyer P."/>
            <person name="Cotty P.J."/>
            <person name="Dyer P.S."/>
            <person name="Egan A."/>
            <person name="Galens K."/>
            <person name="Fraser-Liggett C.M."/>
            <person name="Haas B.J."/>
            <person name="Inman J.M."/>
            <person name="Kent R."/>
            <person name="Lemieux S."/>
            <person name="Malavazi I."/>
            <person name="Orvis J."/>
            <person name="Roemer T."/>
            <person name="Ronning C.M."/>
            <person name="Sundaram J.P."/>
            <person name="Sutton G."/>
            <person name="Turner G."/>
            <person name="Venter J.C."/>
            <person name="White O.R."/>
            <person name="Whitty B.R."/>
            <person name="Youngman P."/>
            <person name="Wolfe K.H."/>
            <person name="Goldman G.H."/>
            <person name="Wortman J.R."/>
            <person name="Jiang B."/>
            <person name="Denning D.W."/>
            <person name="Nierman W.C."/>
        </authorList>
    </citation>
    <scope>NUCLEOTIDE SEQUENCE [LARGE SCALE GENOMIC DNA]</scope>
    <source>
        <strain evidence="3">CBS 144.89 / FGSC A1163 / CEA10</strain>
    </source>
</reference>
<sequence length="187" mass="20626">MQRENTHRPFDGSRSSSSITSRTEAAANLPTAAASLSSNPPTNPSKTPISSAPFSRDISLRALRIASSSTFFIVPDTFITRNTHDRIFPAPAGAPFFIPPLLKSGTCDIYVRAVQTRRNDARGHRMIAVEVAGDKYLTIHSCQNPKQIKKQHMMKRTTNTPGPNTTQPADAPVPENLRDFLPHHLRE</sequence>
<feature type="region of interest" description="Disordered" evidence="1">
    <location>
        <begin position="1"/>
        <end position="52"/>
    </location>
</feature>
<keyword evidence="3" id="KW-1185">Reference proteome</keyword>
<dbReference type="Proteomes" id="UP000001699">
    <property type="component" value="Unassembled WGS sequence"/>
</dbReference>
<dbReference type="VEuPathDB" id="FungiDB:AFUB_076680"/>
<protein>
    <submittedName>
        <fullName evidence="2">Uncharacterized protein</fullName>
    </submittedName>
</protein>
<dbReference type="AlphaFoldDB" id="B0Y8A7"/>
<evidence type="ECO:0000313" key="2">
    <source>
        <dbReference type="EMBL" id="EDP49638.1"/>
    </source>
</evidence>
<feature type="compositionally biased region" description="Basic and acidic residues" evidence="1">
    <location>
        <begin position="176"/>
        <end position="187"/>
    </location>
</feature>
<dbReference type="EMBL" id="DS499599">
    <property type="protein sequence ID" value="EDP49638.1"/>
    <property type="molecule type" value="Genomic_DNA"/>
</dbReference>
<feature type="compositionally biased region" description="Low complexity" evidence="1">
    <location>
        <begin position="13"/>
        <end position="51"/>
    </location>
</feature>
<proteinExistence type="predicted"/>
<feature type="compositionally biased region" description="Basic and acidic residues" evidence="1">
    <location>
        <begin position="1"/>
        <end position="11"/>
    </location>
</feature>
<organism evidence="2 3">
    <name type="scientific">Aspergillus fumigatus (strain CBS 144.89 / FGSC A1163 / CEA10)</name>
    <name type="common">Neosartorya fumigata</name>
    <dbReference type="NCBI Taxonomy" id="451804"/>
    <lineage>
        <taxon>Eukaryota</taxon>
        <taxon>Fungi</taxon>
        <taxon>Dikarya</taxon>
        <taxon>Ascomycota</taxon>
        <taxon>Pezizomycotina</taxon>
        <taxon>Eurotiomycetes</taxon>
        <taxon>Eurotiomycetidae</taxon>
        <taxon>Eurotiales</taxon>
        <taxon>Aspergillaceae</taxon>
        <taxon>Aspergillus</taxon>
        <taxon>Aspergillus subgen. Fumigati</taxon>
    </lineage>
</organism>
<feature type="compositionally biased region" description="Low complexity" evidence="1">
    <location>
        <begin position="157"/>
        <end position="166"/>
    </location>
</feature>
<accession>B0Y8A7</accession>
<name>B0Y8A7_ASPFC</name>
<dbReference type="HOGENOM" id="CLU_1447336_0_0_1"/>
<evidence type="ECO:0000313" key="3">
    <source>
        <dbReference type="Proteomes" id="UP000001699"/>
    </source>
</evidence>
<evidence type="ECO:0000256" key="1">
    <source>
        <dbReference type="SAM" id="MobiDB-lite"/>
    </source>
</evidence>
<feature type="region of interest" description="Disordered" evidence="1">
    <location>
        <begin position="146"/>
        <end position="187"/>
    </location>
</feature>